<evidence type="ECO:0000313" key="2">
    <source>
        <dbReference type="Proteomes" id="UP000703269"/>
    </source>
</evidence>
<dbReference type="EMBL" id="BPQB01000049">
    <property type="protein sequence ID" value="GJE95489.1"/>
    <property type="molecule type" value="Genomic_DNA"/>
</dbReference>
<evidence type="ECO:0000313" key="1">
    <source>
        <dbReference type="EMBL" id="GJE95489.1"/>
    </source>
</evidence>
<name>A0A9P3GJN3_9APHY</name>
<gene>
    <name evidence="1" type="ORF">PsYK624_116740</name>
</gene>
<organism evidence="1 2">
    <name type="scientific">Phanerochaete sordida</name>
    <dbReference type="NCBI Taxonomy" id="48140"/>
    <lineage>
        <taxon>Eukaryota</taxon>
        <taxon>Fungi</taxon>
        <taxon>Dikarya</taxon>
        <taxon>Basidiomycota</taxon>
        <taxon>Agaricomycotina</taxon>
        <taxon>Agaricomycetes</taxon>
        <taxon>Polyporales</taxon>
        <taxon>Phanerochaetaceae</taxon>
        <taxon>Phanerochaete</taxon>
    </lineage>
</organism>
<dbReference type="InterPro" id="IPR032675">
    <property type="entry name" value="LRR_dom_sf"/>
</dbReference>
<dbReference type="Gene3D" id="3.80.10.10">
    <property type="entry name" value="Ribonuclease Inhibitor"/>
    <property type="match status" value="1"/>
</dbReference>
<reference evidence="1 2" key="1">
    <citation type="submission" date="2021-08" db="EMBL/GenBank/DDBJ databases">
        <title>Draft Genome Sequence of Phanerochaete sordida strain YK-624.</title>
        <authorList>
            <person name="Mori T."/>
            <person name="Dohra H."/>
            <person name="Suzuki T."/>
            <person name="Kawagishi H."/>
            <person name="Hirai H."/>
        </authorList>
    </citation>
    <scope>NUCLEOTIDE SEQUENCE [LARGE SCALE GENOMIC DNA]</scope>
    <source>
        <strain evidence="1 2">YK-624</strain>
    </source>
</reference>
<dbReference type="OrthoDB" id="2870744at2759"/>
<sequence>MTGVANYLKRFNTGLIGGPQEKQRCTPLELLPGEIVLDIAECLPTRGDRLCFAMTSKVLYPKVLSTLYAAVSLEGVAQCRAVLTMLRDTPALARHVLALAVAPDRTAAPVAGYEESADACAQVSQLVAECARHMDALRTFTWNATAALPQERMWAELRSCCPNLKNIGTSFVHLMPSPKSELFAFNDLESFTLHIRQTFYLAGYDLSDMENAIIYNRIWDMLVRRSPNLRSLAIEGEWDEPIYAARLLDGNWPKLQKLSLTPVWFQEHIHEGSQPLVEFLERHPAIEELSLKHVRLDLSQLSPEALPKLRVFNGRLDHLRELGIRGQPLNALGLQNPSTQLSLSPLSQTLEELVLPDAMALRELTPLAISSMLVGLRSLTALTISFSLESGYDSNGVFRTIASACPQLHHLDLSCTSKPSFHLEAFSRTLRNLSKLRTLSLALVKVPGDESMQAGAVRITLSNPRLLRFKIAFLQSSRALRRSLTGAVPRVLEQGRYVPIRDAHGIPVGLLAHECWARFGGLGGRITRRTVCELRPSGHPDAARKGWKSLLFEKSPAGEEARLLVFSCWLLILAVWGILRGLVAGVVDAPGRVADNRALASVSHSH</sequence>
<protein>
    <submittedName>
        <fullName evidence="1">Uncharacterized protein</fullName>
    </submittedName>
</protein>
<keyword evidence="2" id="KW-1185">Reference proteome</keyword>
<dbReference type="Proteomes" id="UP000703269">
    <property type="component" value="Unassembled WGS sequence"/>
</dbReference>
<dbReference type="AlphaFoldDB" id="A0A9P3GJN3"/>
<dbReference type="SUPFAM" id="SSF52047">
    <property type="entry name" value="RNI-like"/>
    <property type="match status" value="1"/>
</dbReference>
<proteinExistence type="predicted"/>
<comment type="caution">
    <text evidence="1">The sequence shown here is derived from an EMBL/GenBank/DDBJ whole genome shotgun (WGS) entry which is preliminary data.</text>
</comment>
<accession>A0A9P3GJN3</accession>